<reference evidence="8 13" key="5">
    <citation type="submission" date="2019-07" db="EMBL/GenBank/DDBJ databases">
        <title>Phenotypic and genotypic antimicrobial resistance traits of Vibrio cholerae non-O1/non-O139 isolated from a large Austrian lake frequently associated with cases of infection.</title>
        <authorList>
            <person name="Lepuschitz S."/>
            <person name="Baron S."/>
            <person name="Larvor E."/>
            <person name="Granier S."/>
            <person name="Pretzer C."/>
            <person name="Mach R.L."/>
            <person name="Farnleitner A.H."/>
            <person name="Ruppitsch W."/>
            <person name="Pleininger S."/>
            <person name="Indra A."/>
            <person name="Kirschner A.K.T."/>
        </authorList>
    </citation>
    <scope>NUCLEOTIDE SEQUENCE [LARGE SCALE GENOMIC DNA]</scope>
    <source>
        <strain evidence="8 13">A12JL36W90</strain>
    </source>
</reference>
<dbReference type="EMBL" id="CWQY01000017">
    <property type="protein sequence ID" value="CSC87394.1"/>
    <property type="molecule type" value="Genomic_DNA"/>
</dbReference>
<dbReference type="SUPFAM" id="SSF64307">
    <property type="entry name" value="SirA-like"/>
    <property type="match status" value="1"/>
</dbReference>
<reference evidence="6 16" key="2">
    <citation type="submission" date="2018-09" db="EMBL/GenBank/DDBJ databases">
        <title>Genomic epidemiology reveals two lineages of Vibrio cholerae that can cause global cholera epidemics despite absence of cholera toxin gene.</title>
        <authorList>
            <person name="Wang H."/>
            <person name="Zen W."/>
            <person name="Yu H."/>
            <person name="Zhang W."/>
            <person name="Pan J."/>
            <person name="Yang C."/>
            <person name="Cui Y."/>
        </authorList>
    </citation>
    <scope>NUCLEOTIDE SEQUENCE [LARGE SCALE GENOMIC DNA]</scope>
    <source>
        <strain evidence="6 16">00-1_S85</strain>
    </source>
</reference>
<evidence type="ECO:0000313" key="2">
    <source>
        <dbReference type="EMBL" id="CRZ75171.1"/>
    </source>
</evidence>
<dbReference type="RefSeq" id="WP_000433304.1">
    <property type="nucleotide sequence ID" value="NZ_AP018677.1"/>
</dbReference>
<evidence type="ECO:0000313" key="5">
    <source>
        <dbReference type="EMBL" id="MBS7675769.1"/>
    </source>
</evidence>
<evidence type="ECO:0000313" key="6">
    <source>
        <dbReference type="EMBL" id="MVD21743.1"/>
    </source>
</evidence>
<dbReference type="KEGG" id="vcz:VAB027_2791"/>
<dbReference type="Pfam" id="PF01206">
    <property type="entry name" value="TusA"/>
    <property type="match status" value="1"/>
</dbReference>
<evidence type="ECO:0000313" key="12">
    <source>
        <dbReference type="Proteomes" id="UP000294145"/>
    </source>
</evidence>
<dbReference type="EMBL" id="VIOS01000013">
    <property type="protein sequence ID" value="TQP16625.1"/>
    <property type="molecule type" value="Genomic_DNA"/>
</dbReference>
<dbReference type="Proteomes" id="UP001196338">
    <property type="component" value="Unassembled WGS sequence"/>
</dbReference>
<dbReference type="InterPro" id="IPR001455">
    <property type="entry name" value="TusA-like"/>
</dbReference>
<dbReference type="Proteomes" id="UP000041770">
    <property type="component" value="Unassembled WGS sequence"/>
</dbReference>
<reference evidence="9 15" key="4">
    <citation type="submission" date="2019-06" db="EMBL/GenBank/DDBJ databases">
        <title>Vibrio cholerae phylogeny based on whole-genome sequencing reveals genetic diversity and population strucutre.</title>
        <authorList>
            <person name="Zhiqiu Y."/>
            <person name="Bin L."/>
            <person name="Lingyan J."/>
        </authorList>
    </citation>
    <scope>NUCLEOTIDE SEQUENCE [LARGE SCALE GENOMIC DNA]</scope>
    <source>
        <strain evidence="9 15">N2814</strain>
    </source>
</reference>
<gene>
    <name evidence="6" type="ORF">D6U24_00100</name>
    <name evidence="2" type="ORF">ERS013165_00027</name>
    <name evidence="3" type="ORF">ERS013200_02499</name>
    <name evidence="7" type="ORF">EYB64_02070</name>
    <name evidence="4" type="ORF">F0M16_13360</name>
    <name evidence="8" type="ORF">FLM02_04085</name>
    <name evidence="9" type="ORF">FXF03_11900</name>
    <name evidence="5" type="ORF">KIN13_20485</name>
</gene>
<evidence type="ECO:0000313" key="11">
    <source>
        <dbReference type="Proteomes" id="UP000044806"/>
    </source>
</evidence>
<evidence type="ECO:0000313" key="16">
    <source>
        <dbReference type="Proteomes" id="UP000471242"/>
    </source>
</evidence>
<dbReference type="GeneID" id="69719220"/>
<dbReference type="EMBL" id="CWOW01000001">
    <property type="protein sequence ID" value="CRZ75171.1"/>
    <property type="molecule type" value="Genomic_DNA"/>
</dbReference>
<reference evidence="7 12" key="3">
    <citation type="submission" date="2019-02" db="EMBL/GenBank/DDBJ databases">
        <title>Genomic plasticity associated with the antimicrobial resistance in Vibrio cholerae.</title>
        <authorList>
            <person name="Verma J."/>
            <person name="Bag S."/>
            <person name="Saha B."/>
            <person name="Kumar P."/>
            <person name="Ghosh T.S."/>
            <person name="Dayal M."/>
            <person name="Senapati T."/>
            <person name="Mehra S."/>
            <person name="Dey P."/>
            <person name="Desigamani A."/>
            <person name="Kumar D."/>
            <person name="Rana P."/>
            <person name="Kumar B."/>
            <person name="Maiti T.K."/>
            <person name="Sharma N.C."/>
            <person name="Bhadra R.K."/>
            <person name="Mutreja A."/>
            <person name="Nair G.B."/>
            <person name="Ramamurthy T."/>
            <person name="Das B."/>
        </authorList>
    </citation>
    <scope>NUCLEOTIDE SEQUENCE [LARGE SCALE GENOMIC DNA]</scope>
    <source>
        <strain evidence="7 12">IDH06781</strain>
    </source>
</reference>
<dbReference type="CDD" id="cd00291">
    <property type="entry name" value="SirA_YedF_YeeD"/>
    <property type="match status" value="1"/>
</dbReference>
<dbReference type="Proteomes" id="UP000323819">
    <property type="component" value="Unassembled WGS sequence"/>
</dbReference>
<dbReference type="EMBL" id="VUAA01000014">
    <property type="protein sequence ID" value="KAA1254125.1"/>
    <property type="molecule type" value="Genomic_DNA"/>
</dbReference>
<dbReference type="Gene3D" id="3.30.110.40">
    <property type="entry name" value="TusA-like domain"/>
    <property type="match status" value="1"/>
</dbReference>
<reference evidence="4 14" key="6">
    <citation type="submission" date="2019-09" db="EMBL/GenBank/DDBJ databases">
        <authorList>
            <person name="Kritzky A."/>
            <person name="Schelkanova E.Y."/>
            <person name="Alkhova Z.V."/>
            <person name="Smirnova N.I."/>
        </authorList>
    </citation>
    <scope>NUCLEOTIDE SEQUENCE [LARGE SCALE GENOMIC DNA]</scope>
    <source>
        <strain evidence="4 14">M1526</strain>
    </source>
</reference>
<evidence type="ECO:0000313" key="14">
    <source>
        <dbReference type="Proteomes" id="UP000323225"/>
    </source>
</evidence>
<dbReference type="AlphaFoldDB" id="A0A085T4Z7"/>
<dbReference type="Proteomes" id="UP000044806">
    <property type="component" value="Unassembled WGS sequence"/>
</dbReference>
<dbReference type="EMBL" id="JAHBND010001006">
    <property type="protein sequence ID" value="MBS7675769.1"/>
    <property type="molecule type" value="Genomic_DNA"/>
</dbReference>
<protein>
    <submittedName>
        <fullName evidence="5">Sulfurtransferase TusA family protein</fullName>
    </submittedName>
    <submittedName>
        <fullName evidence="2">Transcriptional regulator</fullName>
    </submittedName>
</protein>
<dbReference type="Proteomes" id="UP000323225">
    <property type="component" value="Unassembled WGS sequence"/>
</dbReference>
<evidence type="ECO:0000313" key="4">
    <source>
        <dbReference type="EMBL" id="KAA1254125.1"/>
    </source>
</evidence>
<sequence>MEPIILDLREQRCPMTLLLVKRAAAALSPGESLTILIADPASQRDIEKYIAQQPLDCQRTLNHDHCSLKVSKETSFNV</sequence>
<dbReference type="InterPro" id="IPR036868">
    <property type="entry name" value="TusA-like_sf"/>
</dbReference>
<evidence type="ECO:0000313" key="13">
    <source>
        <dbReference type="Proteomes" id="UP000319979"/>
    </source>
</evidence>
<evidence type="ECO:0000313" key="8">
    <source>
        <dbReference type="EMBL" id="TQP16625.1"/>
    </source>
</evidence>
<accession>A0A085T4Z7</accession>
<evidence type="ECO:0000259" key="1">
    <source>
        <dbReference type="Pfam" id="PF01206"/>
    </source>
</evidence>
<evidence type="ECO:0000313" key="15">
    <source>
        <dbReference type="Proteomes" id="UP000323819"/>
    </source>
</evidence>
<name>A0A085T4Z7_VIBCL</name>
<feature type="domain" description="UPF0033" evidence="1">
    <location>
        <begin position="5"/>
        <end position="53"/>
    </location>
</feature>
<evidence type="ECO:0000313" key="7">
    <source>
        <dbReference type="EMBL" id="TBM45701.1"/>
    </source>
</evidence>
<proteinExistence type="predicted"/>
<dbReference type="Proteomes" id="UP000319979">
    <property type="component" value="Unassembled WGS sequence"/>
</dbReference>
<dbReference type="Proteomes" id="UP000294145">
    <property type="component" value="Unassembled WGS sequence"/>
</dbReference>
<dbReference type="OMA" id="RCPMALL"/>
<dbReference type="EMBL" id="QZRB01000001">
    <property type="protein sequence ID" value="MVD21743.1"/>
    <property type="molecule type" value="Genomic_DNA"/>
</dbReference>
<organism evidence="8 13">
    <name type="scientific">Vibrio cholerae</name>
    <dbReference type="NCBI Taxonomy" id="666"/>
    <lineage>
        <taxon>Bacteria</taxon>
        <taxon>Pseudomonadati</taxon>
        <taxon>Pseudomonadota</taxon>
        <taxon>Gammaproteobacteria</taxon>
        <taxon>Vibrionales</taxon>
        <taxon>Vibrionaceae</taxon>
        <taxon>Vibrio</taxon>
    </lineage>
</organism>
<evidence type="ECO:0000313" key="10">
    <source>
        <dbReference type="Proteomes" id="UP000041770"/>
    </source>
</evidence>
<reference evidence="5" key="8">
    <citation type="submission" date="2023-08" db="EMBL/GenBank/DDBJ databases">
        <title>Vibrio cholerae Outbreaks in Tanzania Exemplify Founder Flush: Simultaneous Increases in Population Size and Genetic Diversity.</title>
        <authorList>
            <person name="Debes A.K."/>
            <person name="Mohammed A."/>
            <person name="Maseke I."/>
            <person name="Almeida M."/>
            <person name="Li S."/>
            <person name="Matimba H."/>
            <person name="Joachim A."/>
            <person name="Mizinduko M."/>
            <person name="Nyanga S."/>
            <person name="Kelly M."/>
            <person name="Kachwamba Y."/>
            <person name="Schaffer A.M."/>
            <person name="Nyanga A.S."/>
            <person name="Mghamba J."/>
            <person name="Mosha F.S."/>
            <person name="Sack D.A."/>
            <person name="Stine O.C."/>
        </authorList>
    </citation>
    <scope>NUCLEOTIDE SEQUENCE</scope>
    <source>
        <strain evidence="5">TDS0091212</strain>
    </source>
</reference>
<reference evidence="5" key="7">
    <citation type="submission" date="2021-05" db="EMBL/GenBank/DDBJ databases">
        <authorList>
            <person name="Stine C."/>
        </authorList>
    </citation>
    <scope>NUCLEOTIDE SEQUENCE</scope>
    <source>
        <strain evidence="5">TDS0091212</strain>
    </source>
</reference>
<reference evidence="10 11" key="1">
    <citation type="submission" date="2015-07" db="EMBL/GenBank/DDBJ databases">
        <authorList>
            <consortium name="Pathogen Informatics"/>
        </authorList>
    </citation>
    <scope>NUCLEOTIDE SEQUENCE [LARGE SCALE GENOMIC DNA]</scope>
    <source>
        <strain evidence="3 10">A316</strain>
        <strain evidence="2 11">A51</strain>
    </source>
</reference>
<dbReference type="KEGG" id="vcq:EN18_13870"/>
<dbReference type="EMBL" id="VSIJ01000033">
    <property type="protein sequence ID" value="TXX65152.1"/>
    <property type="molecule type" value="Genomic_DNA"/>
</dbReference>
<evidence type="ECO:0000313" key="9">
    <source>
        <dbReference type="EMBL" id="TXX65152.1"/>
    </source>
</evidence>
<dbReference type="Proteomes" id="UP000471242">
    <property type="component" value="Unassembled WGS sequence"/>
</dbReference>
<evidence type="ECO:0000313" key="3">
    <source>
        <dbReference type="EMBL" id="CSC87394.1"/>
    </source>
</evidence>
<dbReference type="KEGG" id="vcx:VAA049_726"/>
<dbReference type="EMBL" id="SISP01000002">
    <property type="protein sequence ID" value="TBM45701.1"/>
    <property type="molecule type" value="Genomic_DNA"/>
</dbReference>